<dbReference type="InterPro" id="IPR017919">
    <property type="entry name" value="TFIIE/TFIIEa_HTH"/>
</dbReference>
<feature type="compositionally biased region" description="Basic and acidic residues" evidence="4">
    <location>
        <begin position="261"/>
        <end position="281"/>
    </location>
</feature>
<dbReference type="AlphaFoldDB" id="A0A9W7T0L7"/>
<feature type="compositionally biased region" description="Acidic residues" evidence="4">
    <location>
        <begin position="451"/>
        <end position="464"/>
    </location>
</feature>
<dbReference type="Pfam" id="PF02002">
    <property type="entry name" value="TFIIE_alpha"/>
    <property type="match status" value="1"/>
</dbReference>
<comment type="caution">
    <text evidence="6">The sequence shown here is derived from an EMBL/GenBank/DDBJ whole genome shotgun (WGS) entry which is preliminary data.</text>
</comment>
<dbReference type="InterPro" id="IPR039997">
    <property type="entry name" value="TFE"/>
</dbReference>
<evidence type="ECO:0000256" key="1">
    <source>
        <dbReference type="ARBA" id="ARBA00008947"/>
    </source>
</evidence>
<dbReference type="PANTHER" id="PTHR13097:SF7">
    <property type="entry name" value="GENERAL TRANSCRIPTION FACTOR IIE SUBUNIT 1"/>
    <property type="match status" value="1"/>
</dbReference>
<dbReference type="Proteomes" id="UP001138500">
    <property type="component" value="Unassembled WGS sequence"/>
</dbReference>
<protein>
    <submittedName>
        <fullName evidence="6">Transcription initiation factor IIE subunit alpha-like</fullName>
    </submittedName>
</protein>
<sequence length="464" mass="51703">MAQLATDLLRTVARAFYQTEQILVLEALIIHSTLSDKDLGHLLGMNTKSLHKVCGRLREDGLISVQIRSERRADGTGSYLQPSVNGAAPKERFTNSQWYYINYHRAIDSIKYRMHKLNKYVESLGAPTSEKKDLHCPRCKAQWTELEVMDNIDMDTGSFLCGRCQFPLNAVEEDEGAENEMMKRLNVELEVVLSLMRKIDQSQVPENNWDDALKNHKPIHRSEAHQGPKVEVLDLPKNNLQSSRGLEIKPEKISVTLQNDEDVKRANKEAEEQAKREKEARQNALPDWIAKSTVTGDITAVGAKEERERRAREAHAGDAVKTEDEGEKKPAAGGDEDVMAQYWAELEKSSKQQEAADAAEDEEEEDDDDDEDEFEDVGISSSAPPASANGANGTGTNTPQVESSNATDDERDQKRVRLETTSGGTDVRHANGEVVLNGVSEKVAQDTPAASDEDDDDELEFENV</sequence>
<keyword evidence="7" id="KW-1185">Reference proteome</keyword>
<gene>
    <name evidence="6" type="ORF">Tdes44962_MAKER06897</name>
</gene>
<keyword evidence="3" id="KW-0804">Transcription</keyword>
<dbReference type="InterPro" id="IPR013083">
    <property type="entry name" value="Znf_RING/FYVE/PHD"/>
</dbReference>
<evidence type="ECO:0000313" key="6">
    <source>
        <dbReference type="EMBL" id="KAH9845038.1"/>
    </source>
</evidence>
<dbReference type="SMART" id="SM00531">
    <property type="entry name" value="TFIIE"/>
    <property type="match status" value="1"/>
</dbReference>
<feature type="compositionally biased region" description="Low complexity" evidence="4">
    <location>
        <begin position="380"/>
        <end position="399"/>
    </location>
</feature>
<keyword evidence="2" id="KW-0805">Transcription regulation</keyword>
<dbReference type="SUPFAM" id="SSF57783">
    <property type="entry name" value="Zinc beta-ribbon"/>
    <property type="match status" value="1"/>
</dbReference>
<feature type="domain" description="HTH TFE/IIEalpha-type" evidence="5">
    <location>
        <begin position="5"/>
        <end position="111"/>
    </location>
</feature>
<reference evidence="6 7" key="2">
    <citation type="journal article" date="2021" name="Curr. Genet.">
        <title>Genetic response to nitrogen starvation in the aggressive Eucalyptus foliar pathogen Teratosphaeria destructans.</title>
        <authorList>
            <person name="Havenga M."/>
            <person name="Wingfield B.D."/>
            <person name="Wingfield M.J."/>
            <person name="Dreyer L.L."/>
            <person name="Roets F."/>
            <person name="Aylward J."/>
        </authorList>
    </citation>
    <scope>NUCLEOTIDE SEQUENCE [LARGE SCALE GENOMIC DNA]</scope>
    <source>
        <strain evidence="6">CMW44962</strain>
    </source>
</reference>
<evidence type="ECO:0000256" key="4">
    <source>
        <dbReference type="SAM" id="MobiDB-lite"/>
    </source>
</evidence>
<dbReference type="InterPro" id="IPR024550">
    <property type="entry name" value="TFIIEa/SarR/Rpc3_HTH_dom"/>
</dbReference>
<dbReference type="InterPro" id="IPR002853">
    <property type="entry name" value="TFIIE_asu"/>
</dbReference>
<name>A0A9W7T0L7_9PEZI</name>
<dbReference type="GO" id="GO:0005673">
    <property type="term" value="C:transcription factor TFIIE complex"/>
    <property type="evidence" value="ECO:0007669"/>
    <property type="project" value="TreeGrafter"/>
</dbReference>
<dbReference type="InterPro" id="IPR036390">
    <property type="entry name" value="WH_DNA-bd_sf"/>
</dbReference>
<feature type="compositionally biased region" description="Acidic residues" evidence="4">
    <location>
        <begin position="357"/>
        <end position="376"/>
    </location>
</feature>
<feature type="compositionally biased region" description="Basic and acidic residues" evidence="4">
    <location>
        <begin position="303"/>
        <end position="330"/>
    </location>
</feature>
<evidence type="ECO:0000256" key="3">
    <source>
        <dbReference type="ARBA" id="ARBA00023163"/>
    </source>
</evidence>
<evidence type="ECO:0000259" key="5">
    <source>
        <dbReference type="PROSITE" id="PS51344"/>
    </source>
</evidence>
<dbReference type="OrthoDB" id="361102at2759"/>
<dbReference type="GO" id="GO:0006367">
    <property type="term" value="P:transcription initiation at RNA polymerase II promoter"/>
    <property type="evidence" value="ECO:0007669"/>
    <property type="project" value="InterPro"/>
</dbReference>
<feature type="region of interest" description="Disordered" evidence="4">
    <location>
        <begin position="259"/>
        <end position="464"/>
    </location>
</feature>
<dbReference type="Gene3D" id="3.30.40.10">
    <property type="entry name" value="Zinc/RING finger domain, C3HC4 (zinc finger)"/>
    <property type="match status" value="1"/>
</dbReference>
<evidence type="ECO:0000313" key="7">
    <source>
        <dbReference type="Proteomes" id="UP001138500"/>
    </source>
</evidence>
<organism evidence="6 7">
    <name type="scientific">Teratosphaeria destructans</name>
    <dbReference type="NCBI Taxonomy" id="418781"/>
    <lineage>
        <taxon>Eukaryota</taxon>
        <taxon>Fungi</taxon>
        <taxon>Dikarya</taxon>
        <taxon>Ascomycota</taxon>
        <taxon>Pezizomycotina</taxon>
        <taxon>Dothideomycetes</taxon>
        <taxon>Dothideomycetidae</taxon>
        <taxon>Mycosphaerellales</taxon>
        <taxon>Teratosphaeriaceae</taxon>
        <taxon>Teratosphaeria</taxon>
    </lineage>
</organism>
<dbReference type="PANTHER" id="PTHR13097">
    <property type="entry name" value="TRANSCRIPTION INITIATION FACTOR IIE, ALPHA SUBUNIT"/>
    <property type="match status" value="1"/>
</dbReference>
<dbReference type="SUPFAM" id="SSF46785">
    <property type="entry name" value="Winged helix' DNA-binding domain"/>
    <property type="match status" value="1"/>
</dbReference>
<accession>A0A9W7T0L7</accession>
<dbReference type="EMBL" id="RIBY02000158">
    <property type="protein sequence ID" value="KAH9845038.1"/>
    <property type="molecule type" value="Genomic_DNA"/>
</dbReference>
<comment type="similarity">
    <text evidence="1">Belongs to the TFIIE alpha subunit family.</text>
</comment>
<dbReference type="PROSITE" id="PS51344">
    <property type="entry name" value="HTH_TFE_IIE"/>
    <property type="match status" value="1"/>
</dbReference>
<reference evidence="6 7" key="1">
    <citation type="journal article" date="2018" name="IMA Fungus">
        <title>IMA Genome-F 10: Nine draft genome sequences of Claviceps purpurea s.lat., including C. arundinis, C. humidiphila, and C. cf. spartinae, pseudomolecules for the pitch canker pathogen Fusarium circinatum, draft genome of Davidsoniella eucalypti, Grosmannia galeiformis, Quambalaria eucalypti, and Teratosphaeria destructans.</title>
        <authorList>
            <person name="Wingfield B.D."/>
            <person name="Liu M."/>
            <person name="Nguyen H.D."/>
            <person name="Lane F.A."/>
            <person name="Morgan S.W."/>
            <person name="De Vos L."/>
            <person name="Wilken P.M."/>
            <person name="Duong T.A."/>
            <person name="Aylward J."/>
            <person name="Coetzee M.P."/>
            <person name="Dadej K."/>
            <person name="De Beer Z.W."/>
            <person name="Findlay W."/>
            <person name="Havenga M."/>
            <person name="Kolarik M."/>
            <person name="Menzies J.G."/>
            <person name="Naidoo K."/>
            <person name="Pochopski O."/>
            <person name="Shoukouhi P."/>
            <person name="Santana Q.C."/>
            <person name="Seifert K.A."/>
            <person name="Soal N."/>
            <person name="Steenkamp E.T."/>
            <person name="Tatham C.T."/>
            <person name="van der Nest M.A."/>
            <person name="Wingfield M.J."/>
        </authorList>
    </citation>
    <scope>NUCLEOTIDE SEQUENCE [LARGE SCALE GENOMIC DNA]</scope>
    <source>
        <strain evidence="6">CMW44962</strain>
    </source>
</reference>
<proteinExistence type="inferred from homology"/>
<evidence type="ECO:0000256" key="2">
    <source>
        <dbReference type="ARBA" id="ARBA00023015"/>
    </source>
</evidence>